<comment type="similarity">
    <text evidence="2">Belongs to the NGG1 family.</text>
</comment>
<dbReference type="InterPro" id="IPR019340">
    <property type="entry name" value="Histone_AcTrfase_su3"/>
</dbReference>
<sequence length="432" mass="49766">MLHSTTQNKNQLERQLALEALRRKRRRDDDISLSKSSSSRSESPHNIVKLKKLDDTSLNSVTRSLSPPSSSTIPTAKSHTKQHTKKKKSTDSNRNHGSTQQNNAKAHNRPSTPDTDFVRVKPKDQVPILTFWTAIDPHFRPLAEEDRSFLLAKEDDEKFYSIPPLGRHYTDVWSEDDIPAMSRSHSPMSSSSRQGSHDHVKYLIHPLTDEHLFKADISCGKLTERLLSSLVADDGIVIHDEDDDQDDILPTELFTKDYNHIRSIEEMPSIPPDDIAIFEERLKSELRYAGLFGEDDVDWDTREDDEICAELRLAAKELRDQYTTNENRKKQLLSVVDNQLQYEQYRHVLDNLDVQVEQCYLKRFRTQKSKKRKTPASSKSALSEHAVHAMTKRKAWVNALEGIFKDKNLVRPTVSIFEEEAHTTDENHTKHQ</sequence>
<dbReference type="PANTHER" id="PTHR13556">
    <property type="entry name" value="TRANSCRIPTIONAL ADAPTER 3-RELATED"/>
    <property type="match status" value="1"/>
</dbReference>
<keyword evidence="8" id="KW-1185">Reference proteome</keyword>
<name>A0A0B7NP68_9FUNG</name>
<evidence type="ECO:0000256" key="1">
    <source>
        <dbReference type="ARBA" id="ARBA00004123"/>
    </source>
</evidence>
<organism evidence="7 8">
    <name type="scientific">Parasitella parasitica</name>
    <dbReference type="NCBI Taxonomy" id="35722"/>
    <lineage>
        <taxon>Eukaryota</taxon>
        <taxon>Fungi</taxon>
        <taxon>Fungi incertae sedis</taxon>
        <taxon>Mucoromycota</taxon>
        <taxon>Mucoromycotina</taxon>
        <taxon>Mucoromycetes</taxon>
        <taxon>Mucorales</taxon>
        <taxon>Mucorineae</taxon>
        <taxon>Mucoraceae</taxon>
        <taxon>Parasitella</taxon>
    </lineage>
</organism>
<evidence type="ECO:0000313" key="7">
    <source>
        <dbReference type="EMBL" id="CEP17163.1"/>
    </source>
</evidence>
<dbReference type="OrthoDB" id="1232at2759"/>
<keyword evidence="5" id="KW-0539">Nucleus</keyword>
<dbReference type="EMBL" id="LN733615">
    <property type="protein sequence ID" value="CEP17163.1"/>
    <property type="molecule type" value="Genomic_DNA"/>
</dbReference>
<feature type="compositionally biased region" description="Low complexity" evidence="6">
    <location>
        <begin position="60"/>
        <end position="77"/>
    </location>
</feature>
<proteinExistence type="inferred from homology"/>
<evidence type="ECO:0000256" key="2">
    <source>
        <dbReference type="ARBA" id="ARBA00005330"/>
    </source>
</evidence>
<dbReference type="Pfam" id="PF10198">
    <property type="entry name" value="Ada3"/>
    <property type="match status" value="1"/>
</dbReference>
<gene>
    <name evidence="7" type="primary">PARPA_11456.1 scaffold 44122</name>
</gene>
<dbReference type="GO" id="GO:0003713">
    <property type="term" value="F:transcription coactivator activity"/>
    <property type="evidence" value="ECO:0007669"/>
    <property type="project" value="TreeGrafter"/>
</dbReference>
<dbReference type="STRING" id="35722.A0A0B7NP68"/>
<feature type="compositionally biased region" description="Polar residues" evidence="6">
    <location>
        <begin position="1"/>
        <end position="10"/>
    </location>
</feature>
<dbReference type="GO" id="GO:0005634">
    <property type="term" value="C:nucleus"/>
    <property type="evidence" value="ECO:0007669"/>
    <property type="project" value="UniProtKB-SubCell"/>
</dbReference>
<dbReference type="GO" id="GO:0006357">
    <property type="term" value="P:regulation of transcription by RNA polymerase II"/>
    <property type="evidence" value="ECO:0007669"/>
    <property type="project" value="TreeGrafter"/>
</dbReference>
<evidence type="ECO:0000256" key="4">
    <source>
        <dbReference type="ARBA" id="ARBA00023163"/>
    </source>
</evidence>
<evidence type="ECO:0000256" key="3">
    <source>
        <dbReference type="ARBA" id="ARBA00023015"/>
    </source>
</evidence>
<dbReference type="AlphaFoldDB" id="A0A0B7NP68"/>
<dbReference type="Proteomes" id="UP000054107">
    <property type="component" value="Unassembled WGS sequence"/>
</dbReference>
<evidence type="ECO:0000313" key="8">
    <source>
        <dbReference type="Proteomes" id="UP000054107"/>
    </source>
</evidence>
<dbReference type="PANTHER" id="PTHR13556:SF2">
    <property type="entry name" value="TRANSCRIPTIONAL ADAPTER 3"/>
    <property type="match status" value="1"/>
</dbReference>
<evidence type="ECO:0000256" key="5">
    <source>
        <dbReference type="ARBA" id="ARBA00023242"/>
    </source>
</evidence>
<feature type="region of interest" description="Disordered" evidence="6">
    <location>
        <begin position="1"/>
        <end position="120"/>
    </location>
</feature>
<protein>
    <submittedName>
        <fullName evidence="7">Uncharacterized protein</fullName>
    </submittedName>
</protein>
<dbReference type="GO" id="GO:0000124">
    <property type="term" value="C:SAGA complex"/>
    <property type="evidence" value="ECO:0007669"/>
    <property type="project" value="TreeGrafter"/>
</dbReference>
<feature type="compositionally biased region" description="Basic residues" evidence="6">
    <location>
        <begin position="78"/>
        <end position="88"/>
    </location>
</feature>
<accession>A0A0B7NP68</accession>
<keyword evidence="4" id="KW-0804">Transcription</keyword>
<comment type="subcellular location">
    <subcellularLocation>
        <location evidence="1">Nucleus</location>
    </subcellularLocation>
</comment>
<feature type="compositionally biased region" description="Polar residues" evidence="6">
    <location>
        <begin position="95"/>
        <end position="114"/>
    </location>
</feature>
<reference evidence="7 8" key="1">
    <citation type="submission" date="2014-09" db="EMBL/GenBank/DDBJ databases">
        <authorList>
            <person name="Ellenberger Sabrina"/>
        </authorList>
    </citation>
    <scope>NUCLEOTIDE SEQUENCE [LARGE SCALE GENOMIC DNA]</scope>
    <source>
        <strain evidence="7 8">CBS 412.66</strain>
    </source>
</reference>
<evidence type="ECO:0000256" key="6">
    <source>
        <dbReference type="SAM" id="MobiDB-lite"/>
    </source>
</evidence>
<keyword evidence="3" id="KW-0805">Transcription regulation</keyword>